<dbReference type="Pfam" id="PF08214">
    <property type="entry name" value="HAT_KAT11"/>
    <property type="match status" value="1"/>
</dbReference>
<feature type="region of interest" description="Disordered" evidence="17">
    <location>
        <begin position="236"/>
        <end position="257"/>
    </location>
</feature>
<evidence type="ECO:0000256" key="17">
    <source>
        <dbReference type="SAM" id="MobiDB-lite"/>
    </source>
</evidence>
<evidence type="ECO:0000256" key="8">
    <source>
        <dbReference type="ARBA" id="ARBA00022833"/>
    </source>
</evidence>
<evidence type="ECO:0000259" key="20">
    <source>
        <dbReference type="PROSITE" id="PS51727"/>
    </source>
</evidence>
<evidence type="ECO:0000256" key="13">
    <source>
        <dbReference type="ARBA" id="ARBA00023242"/>
    </source>
</evidence>
<dbReference type="PROSITE" id="PS50135">
    <property type="entry name" value="ZF_ZZ_2"/>
    <property type="match status" value="2"/>
</dbReference>
<dbReference type="GO" id="GO:0004402">
    <property type="term" value="F:histone acetyltransferase activity"/>
    <property type="evidence" value="ECO:0007669"/>
    <property type="project" value="InterPro"/>
</dbReference>
<dbReference type="GO" id="GO:0031490">
    <property type="term" value="F:chromatin DNA binding"/>
    <property type="evidence" value="ECO:0007669"/>
    <property type="project" value="TreeGrafter"/>
</dbReference>
<feature type="region of interest" description="Disordered" evidence="17">
    <location>
        <begin position="574"/>
        <end position="599"/>
    </location>
</feature>
<evidence type="ECO:0000313" key="22">
    <source>
        <dbReference type="Proteomes" id="UP000734854"/>
    </source>
</evidence>
<dbReference type="PANTHER" id="PTHR13808">
    <property type="entry name" value="CBP/P300-RELATED"/>
    <property type="match status" value="1"/>
</dbReference>
<keyword evidence="6" id="KW-0677">Repeat</keyword>
<proteinExistence type="predicted"/>
<keyword evidence="11" id="KW-0010">Activator</keyword>
<evidence type="ECO:0000256" key="11">
    <source>
        <dbReference type="ARBA" id="ARBA00023159"/>
    </source>
</evidence>
<comment type="function">
    <text evidence="1">Acetyltransferase enzyme. Acetylates histones, giving a specific tag for transcriptional activation.</text>
</comment>
<dbReference type="InterPro" id="IPR011011">
    <property type="entry name" value="Znf_FYVE_PHD"/>
</dbReference>
<dbReference type="GO" id="GO:0000123">
    <property type="term" value="C:histone acetyltransferase complex"/>
    <property type="evidence" value="ECO:0007669"/>
    <property type="project" value="TreeGrafter"/>
</dbReference>
<comment type="caution">
    <text evidence="21">The sequence shown here is derived from an EMBL/GenBank/DDBJ whole genome shotgun (WGS) entry which is preliminary data.</text>
</comment>
<evidence type="ECO:0000256" key="6">
    <source>
        <dbReference type="ARBA" id="ARBA00022737"/>
    </source>
</evidence>
<dbReference type="GO" id="GO:0045944">
    <property type="term" value="P:positive regulation of transcription by RNA polymerase II"/>
    <property type="evidence" value="ECO:0007669"/>
    <property type="project" value="TreeGrafter"/>
</dbReference>
<feature type="domain" description="ZZ-type" evidence="19">
    <location>
        <begin position="1511"/>
        <end position="1574"/>
    </location>
</feature>
<dbReference type="Pfam" id="PF02135">
    <property type="entry name" value="zf-TAZ"/>
    <property type="match status" value="2"/>
</dbReference>
<dbReference type="Pfam" id="PF00628">
    <property type="entry name" value="PHD"/>
    <property type="match status" value="1"/>
</dbReference>
<evidence type="ECO:0000256" key="12">
    <source>
        <dbReference type="ARBA" id="ARBA00023163"/>
    </source>
</evidence>
<dbReference type="CDD" id="cd15614">
    <property type="entry name" value="PHD_HAC_like"/>
    <property type="match status" value="1"/>
</dbReference>
<evidence type="ECO:0000256" key="15">
    <source>
        <dbReference type="ARBA" id="ARBA00048017"/>
    </source>
</evidence>
<keyword evidence="7 16" id="KW-0863">Zinc-finger</keyword>
<dbReference type="Gene3D" id="3.30.40.10">
    <property type="entry name" value="Zinc/RING finger domain, C3HC4 (zinc finger)"/>
    <property type="match status" value="1"/>
</dbReference>
<comment type="subcellular location">
    <subcellularLocation>
        <location evidence="2">Nucleus</location>
    </subcellularLocation>
</comment>
<keyword evidence="8" id="KW-0862">Zinc</keyword>
<feature type="domain" description="TAZ-type" evidence="18">
    <location>
        <begin position="756"/>
        <end position="837"/>
    </location>
</feature>
<dbReference type="PROSITE" id="PS01359">
    <property type="entry name" value="ZF_PHD_1"/>
    <property type="match status" value="1"/>
</dbReference>
<dbReference type="Pfam" id="PF00569">
    <property type="entry name" value="ZZ"/>
    <property type="match status" value="1"/>
</dbReference>
<evidence type="ECO:0000259" key="19">
    <source>
        <dbReference type="PROSITE" id="PS50135"/>
    </source>
</evidence>
<dbReference type="InterPro" id="IPR013178">
    <property type="entry name" value="Histone_AcTrfase_Rtt109/CBP"/>
</dbReference>
<evidence type="ECO:0000256" key="3">
    <source>
        <dbReference type="ARBA" id="ARBA00013184"/>
    </source>
</evidence>
<evidence type="ECO:0000256" key="1">
    <source>
        <dbReference type="ARBA" id="ARBA00002581"/>
    </source>
</evidence>
<dbReference type="PANTHER" id="PTHR13808:SF1">
    <property type="entry name" value="HISTONE ACETYLTRANSFERASE"/>
    <property type="match status" value="1"/>
</dbReference>
<evidence type="ECO:0000256" key="14">
    <source>
        <dbReference type="ARBA" id="ARBA00023315"/>
    </source>
</evidence>
<dbReference type="GO" id="GO:0003713">
    <property type="term" value="F:transcription coactivator activity"/>
    <property type="evidence" value="ECO:0007669"/>
    <property type="project" value="TreeGrafter"/>
</dbReference>
<dbReference type="FunFam" id="3.30.60.90:FF:000022">
    <property type="entry name" value="Histone acetyltransferase of the CBP family 12"/>
    <property type="match status" value="1"/>
</dbReference>
<evidence type="ECO:0000256" key="7">
    <source>
        <dbReference type="ARBA" id="ARBA00022771"/>
    </source>
</evidence>
<protein>
    <recommendedName>
        <fullName evidence="3">histone acetyltransferase</fullName>
        <ecNumber evidence="3">2.3.1.48</ecNumber>
    </recommendedName>
</protein>
<sequence length="1808" mass="204468">MSVYYPHFETDKRLEHFHPEIDELLFSDVQNDEHMFKLNDRSKPIIFSMARLDHVKNLTGLVELYGKSPSLRELVMLNVFVVQFGYYLSMKAQAALHGQLSGQMTTQTNTQVSASPQQIGNFVTPQMQNIGPCSMDSELQNARAIMQKNIYNILKRRNQSGSAEWSSRLIEIVRLIEDRIFKDFASREVYLSLAMEPAERRLYSIVKKVLYNSRSANHIASSSSVSTMIPTPGMSNNGNSSTGISVRPENPKFSTSNSVVEPKTIACIGSLPSITHGPTDTENNASNGTISNGYQHQSSNSTLGSGRSGFVSAVTSAYIPRQLSQMMPTPGFNSQQAVSANFDCSNEGFSSTESNAAPQHFQQKKYVASQNSHILDNLGTQIGAGMRSNVLHKASPYGLSNGLANSALGLIGGNIQLSGPAASDGFQSPTYASSPKPLYQNFDQQHRQSRIPTSMSQQVLPVVDGGYTLSTNDITRSENFHGPDSSGLSAMGNINSILHSKPRANPGLVNHHASLQSMQLPVNISSQLLVAQSEKTIYQPPDSIRENLLQSQQHVRQSLQPSNQTYSQFVQSQRHLPQRHQPSIQNQQLTQKNDSLRQSSLTSHFDEQLKSNHVNVTCSNTFIQSAVEQVQPPDLQSQYQQNSSGEVHTTSVQFLNHLPKTEDSSVSVSEVSQQLLHPHVQPNQYSNDFGCVSNQTQVEELLQFQWHPQPLQHLQTEDKPSFQQLQDELHQISTEQNDTQQPILSARELVSANEESMKQQNYLKQVRWLLFLHHARRCPSEKGMCIEANCVKAQELVMHMDTCNSDLCKFPRCFPSRKLVKHIHNCAEADCPVCIPVRGHIAANNKAHSNPLSETYLLPEIKGDVNGVKTDVISYEGSQGEQPATKRLKVQHMSTESSNDVSSGNQYYNIQDFQDPECKQTILKTFSNSYSDVKINKSSDCGQRQLPEFNSSIKENMDLTGCENYPNVSSSVGSHVDQASIVDNKLLDQAAGKIKELDNQPTDQVTGSKSGKPKIKGVSLIELFTPEQIREHIIGLRRWVGQSKAKAEKNQAMERSMTENSCQLCAVEKLSFEPPPIYCSPCGARIKKNALYYTVGSGDTRHYFCIPCFNEARGDTIEVEGSTFAKSKLEKKRNDEETEEGWVQCDKCETWQHQICALFNGRRNDGEAEYTCPSCYMKEIERGERKPLPQSAVLGAKDLPRTILSDHIEQRLFRQLKYEREERAKQQGKFLDEVPGAEGLVVRVVSSVDKKLEVKQQFLETFQGENYPKEFPYKSKAILLFQKIEGVEVCLFGMYVQEFGSECPFPNQRRVYLSYLDSVKYFRPEIKTLFGEALRTFVYHEILIGYLEYCKKRGFTSCYIWACPPLRGEDYILYCHPEIQKTPKSDKLREWYLSMLRKAAKENIVVDLTNLYDHFFVTMGECKAKVTAARLPYFDGDYWPGAAEDMISQLRQEEDDRKQLKKGKNKMTLTKRALKAAGHTDLSGNISKDALLMQKLGETIFPMKEDFIMVHLQHACTHCCSLMVSGTRWVCNHCKNFQLCDKCYETEENVDPRERHPTNSREKHTLYPVEIIDVAQDTKDKDEILESEFFDTRQAFLSLCQGNHYQYDTLRHAKHSSMMVLYHLHNPTEPAFVTTCYVCHHDVEAGQGWRCETCPDFDVCNACYQKGGIDHPHTLTNHPTNAERDAQNKEARAKRVSQLRKMLDLLVHASLCRSPQCRYPNCRKVKGLFRHGFQCKTRAAGGCVLCKRMWYLLQLHSRACKESACSVPRCRDLKEHYRRLQQQSDSRRRAAVMEMMRQRAAEVAVDSG</sequence>
<dbReference type="GO" id="GO:0005634">
    <property type="term" value="C:nucleus"/>
    <property type="evidence" value="ECO:0007669"/>
    <property type="project" value="UniProtKB-SubCell"/>
</dbReference>
<dbReference type="PROSITE" id="PS50134">
    <property type="entry name" value="ZF_TAZ"/>
    <property type="match status" value="2"/>
</dbReference>
<dbReference type="Gene3D" id="3.40.50.2000">
    <property type="entry name" value="Glycogen Phosphorylase B"/>
    <property type="match status" value="1"/>
</dbReference>
<dbReference type="EC" id="2.3.1.48" evidence="3"/>
<evidence type="ECO:0000256" key="2">
    <source>
        <dbReference type="ARBA" id="ARBA00004123"/>
    </source>
</evidence>
<keyword evidence="10" id="KW-0805">Transcription regulation</keyword>
<feature type="region of interest" description="Disordered" evidence="17">
    <location>
        <begin position="271"/>
        <end position="305"/>
    </location>
</feature>
<evidence type="ECO:0000256" key="10">
    <source>
        <dbReference type="ARBA" id="ARBA00023015"/>
    </source>
</evidence>
<gene>
    <name evidence="21" type="ORF">ZIOFF_008704</name>
</gene>
<keyword evidence="12" id="KW-0804">Transcription</keyword>
<comment type="catalytic activity">
    <reaction evidence="15">
        <text>L-lysyl-[protein] + acetyl-CoA = N(6)-acetyl-L-lysyl-[protein] + CoA + H(+)</text>
        <dbReference type="Rhea" id="RHEA:45948"/>
        <dbReference type="Rhea" id="RHEA-COMP:9752"/>
        <dbReference type="Rhea" id="RHEA-COMP:10731"/>
        <dbReference type="ChEBI" id="CHEBI:15378"/>
        <dbReference type="ChEBI" id="CHEBI:29969"/>
        <dbReference type="ChEBI" id="CHEBI:57287"/>
        <dbReference type="ChEBI" id="CHEBI:57288"/>
        <dbReference type="ChEBI" id="CHEBI:61930"/>
        <dbReference type="EC" id="2.3.1.48"/>
    </reaction>
</comment>
<reference evidence="21 22" key="1">
    <citation type="submission" date="2020-08" db="EMBL/GenBank/DDBJ databases">
        <title>Plant Genome Project.</title>
        <authorList>
            <person name="Zhang R.-G."/>
        </authorList>
    </citation>
    <scope>NUCLEOTIDE SEQUENCE [LARGE SCALE GENOMIC DNA]</scope>
    <source>
        <tissue evidence="21">Rhizome</tissue>
    </source>
</reference>
<keyword evidence="4" id="KW-0808">Transferase</keyword>
<keyword evidence="14" id="KW-0012">Acyltransferase</keyword>
<evidence type="ECO:0000256" key="9">
    <source>
        <dbReference type="ARBA" id="ARBA00022853"/>
    </source>
</evidence>
<dbReference type="EMBL" id="JACMSC010000002">
    <property type="protein sequence ID" value="KAG6534800.1"/>
    <property type="molecule type" value="Genomic_DNA"/>
</dbReference>
<dbReference type="SMART" id="SM00551">
    <property type="entry name" value="ZnF_TAZ"/>
    <property type="match status" value="2"/>
</dbReference>
<dbReference type="PROSITE" id="PS51727">
    <property type="entry name" value="CBP_P300_HAT"/>
    <property type="match status" value="1"/>
</dbReference>
<dbReference type="SUPFAM" id="SSF57850">
    <property type="entry name" value="RING/U-box"/>
    <property type="match status" value="2"/>
</dbReference>
<dbReference type="InterPro" id="IPR043145">
    <property type="entry name" value="Znf_ZZ_sf"/>
</dbReference>
<dbReference type="PROSITE" id="PS01357">
    <property type="entry name" value="ZF_ZZ_1"/>
    <property type="match status" value="1"/>
</dbReference>
<dbReference type="SMART" id="SM01250">
    <property type="entry name" value="KAT11"/>
    <property type="match status" value="1"/>
</dbReference>
<feature type="compositionally biased region" description="Polar residues" evidence="17">
    <location>
        <begin position="272"/>
        <end position="305"/>
    </location>
</feature>
<dbReference type="GO" id="GO:0008270">
    <property type="term" value="F:zinc ion binding"/>
    <property type="evidence" value="ECO:0007669"/>
    <property type="project" value="UniProtKB-KW"/>
</dbReference>
<evidence type="ECO:0000256" key="16">
    <source>
        <dbReference type="PROSITE-ProRule" id="PRU00228"/>
    </source>
</evidence>
<evidence type="ECO:0000313" key="21">
    <source>
        <dbReference type="EMBL" id="KAG6534800.1"/>
    </source>
</evidence>
<evidence type="ECO:0000256" key="5">
    <source>
        <dbReference type="ARBA" id="ARBA00022723"/>
    </source>
</evidence>
<evidence type="ECO:0000256" key="4">
    <source>
        <dbReference type="ARBA" id="ARBA00022679"/>
    </source>
</evidence>
<dbReference type="InterPro" id="IPR031162">
    <property type="entry name" value="CBP_P300_HAT"/>
</dbReference>
<dbReference type="InterPro" id="IPR013083">
    <property type="entry name" value="Znf_RING/FYVE/PHD"/>
</dbReference>
<dbReference type="GO" id="GO:0005667">
    <property type="term" value="C:transcription regulator complex"/>
    <property type="evidence" value="ECO:0007669"/>
    <property type="project" value="TreeGrafter"/>
</dbReference>
<dbReference type="Gene3D" id="3.30.60.90">
    <property type="match status" value="2"/>
</dbReference>
<dbReference type="FunFam" id="1.20.1020.10:FF:000003">
    <property type="entry name" value="Histone acetyltransferase HAC1-like protein"/>
    <property type="match status" value="1"/>
</dbReference>
<dbReference type="InterPro" id="IPR000433">
    <property type="entry name" value="Znf_ZZ"/>
</dbReference>
<keyword evidence="13" id="KW-0539">Nucleus</keyword>
<name>A0A8J5I3S2_ZINOF</name>
<dbReference type="SUPFAM" id="SSF57903">
    <property type="entry name" value="FYVE/PHD zinc finger"/>
    <property type="match status" value="1"/>
</dbReference>
<feature type="domain" description="CBP/p300-type HAT" evidence="20">
    <location>
        <begin position="1193"/>
        <end position="1629"/>
    </location>
</feature>
<keyword evidence="5" id="KW-0479">Metal-binding</keyword>
<dbReference type="SMART" id="SM00249">
    <property type="entry name" value="PHD"/>
    <property type="match status" value="1"/>
</dbReference>
<feature type="domain" description="ZZ-type" evidence="19">
    <location>
        <begin position="1631"/>
        <end position="1683"/>
    </location>
</feature>
<dbReference type="SMART" id="SM00291">
    <property type="entry name" value="ZnF_ZZ"/>
    <property type="match status" value="2"/>
</dbReference>
<accession>A0A8J5I3S2</accession>
<feature type="domain" description="TAZ-type" evidence="18">
    <location>
        <begin position="1689"/>
        <end position="1773"/>
    </location>
</feature>
<dbReference type="InterPro" id="IPR000197">
    <property type="entry name" value="Znf_TAZ"/>
</dbReference>
<keyword evidence="22" id="KW-1185">Reference proteome</keyword>
<evidence type="ECO:0000259" key="18">
    <source>
        <dbReference type="PROSITE" id="PS50134"/>
    </source>
</evidence>
<dbReference type="SUPFAM" id="SSF57933">
    <property type="entry name" value="TAZ domain"/>
    <property type="match status" value="2"/>
</dbReference>
<dbReference type="InterPro" id="IPR001965">
    <property type="entry name" value="Znf_PHD"/>
</dbReference>
<keyword evidence="9" id="KW-0156">Chromatin regulator</keyword>
<dbReference type="InterPro" id="IPR035898">
    <property type="entry name" value="TAZ_dom_sf"/>
</dbReference>
<organism evidence="21 22">
    <name type="scientific">Zingiber officinale</name>
    <name type="common">Ginger</name>
    <name type="synonym">Amomum zingiber</name>
    <dbReference type="NCBI Taxonomy" id="94328"/>
    <lineage>
        <taxon>Eukaryota</taxon>
        <taxon>Viridiplantae</taxon>
        <taxon>Streptophyta</taxon>
        <taxon>Embryophyta</taxon>
        <taxon>Tracheophyta</taxon>
        <taxon>Spermatophyta</taxon>
        <taxon>Magnoliopsida</taxon>
        <taxon>Liliopsida</taxon>
        <taxon>Zingiberales</taxon>
        <taxon>Zingiberaceae</taxon>
        <taxon>Zingiber</taxon>
    </lineage>
</organism>
<dbReference type="Proteomes" id="UP000734854">
    <property type="component" value="Unassembled WGS sequence"/>
</dbReference>
<dbReference type="InterPro" id="IPR019787">
    <property type="entry name" value="Znf_PHD-finger"/>
</dbReference>
<dbReference type="Gene3D" id="1.20.1020.10">
    <property type="entry name" value="TAZ domain"/>
    <property type="match status" value="2"/>
</dbReference>
<dbReference type="InterPro" id="IPR019786">
    <property type="entry name" value="Zinc_finger_PHD-type_CS"/>
</dbReference>